<evidence type="ECO:0000313" key="2">
    <source>
        <dbReference type="Proteomes" id="UP001367030"/>
    </source>
</evidence>
<gene>
    <name evidence="1" type="ORF">WKW79_02840</name>
</gene>
<accession>A0ABU8X183</accession>
<keyword evidence="2" id="KW-1185">Reference proteome</keyword>
<sequence length="69" mass="7970">MTTQDQLTEAYDAWKRATDQHQDMMASVMNGGLLDVRAMKQKTEQIDALHAMWMRLAQELVCTRTEVRA</sequence>
<proteinExistence type="predicted"/>
<comment type="caution">
    <text evidence="1">The sequence shown here is derived from an EMBL/GenBank/DDBJ whole genome shotgun (WGS) entry which is preliminary data.</text>
</comment>
<dbReference type="Proteomes" id="UP001367030">
    <property type="component" value="Unassembled WGS sequence"/>
</dbReference>
<dbReference type="RefSeq" id="WP_340333574.1">
    <property type="nucleotide sequence ID" value="NZ_JBBKZS010000001.1"/>
</dbReference>
<organism evidence="1 2">
    <name type="scientific">Variovorax robiniae</name>
    <dbReference type="NCBI Taxonomy" id="1836199"/>
    <lineage>
        <taxon>Bacteria</taxon>
        <taxon>Pseudomonadati</taxon>
        <taxon>Pseudomonadota</taxon>
        <taxon>Betaproteobacteria</taxon>
        <taxon>Burkholderiales</taxon>
        <taxon>Comamonadaceae</taxon>
        <taxon>Variovorax</taxon>
    </lineage>
</organism>
<dbReference type="EMBL" id="JBBKZS010000001">
    <property type="protein sequence ID" value="MEJ8853486.1"/>
    <property type="molecule type" value="Genomic_DNA"/>
</dbReference>
<evidence type="ECO:0000313" key="1">
    <source>
        <dbReference type="EMBL" id="MEJ8853486.1"/>
    </source>
</evidence>
<protein>
    <submittedName>
        <fullName evidence="1">Uncharacterized protein</fullName>
    </submittedName>
</protein>
<reference evidence="1 2" key="1">
    <citation type="submission" date="2024-03" db="EMBL/GenBank/DDBJ databases">
        <title>Novel species of the genus Variovorax.</title>
        <authorList>
            <person name="Liu Q."/>
            <person name="Xin Y.-H."/>
        </authorList>
    </citation>
    <scope>NUCLEOTIDE SEQUENCE [LARGE SCALE GENOMIC DNA]</scope>
    <source>
        <strain evidence="1 2">KACC 18901</strain>
    </source>
</reference>
<name>A0ABU8X183_9BURK</name>